<dbReference type="InterPro" id="IPR025194">
    <property type="entry name" value="RodZ-like_C"/>
</dbReference>
<dbReference type="InterPro" id="IPR050400">
    <property type="entry name" value="Bact_Cytoskel_RodZ"/>
</dbReference>
<name>A0A1E5Q7S0_9PROT</name>
<sequence>MGGLLRETRKRAGIGIADVARALRISQKYLEALEDDRHADLPGAAYAIGFVRSYAEHLHLDGEEVVRRYKVEAAGLNGKKDLVFPKPMSDSGVPGGAVLGLGVIFAALAYGMWYWNSTGDGVDAARVETVPEYMASVTDKASAITSEATSTAPEGTPESTSETAPQAAVVAEATSELAPKTNMPPESPEEISSPQDNAEDVPVSAMKKQVAEVEATPKTEMPMAARASDAAGNVADQTPTTPAKEPLKVPESMPTADKTPPAPARIESAPVTAVPAVDTPTVPQPAVSAPTVVAPTSIEPAPTQERQNEGPSRITVHALSNSWIQVRDEVADRLLFTRLLRKGDEYKVPNRSGLRLMTGNAGALELRVDDVAAPSIGAIGEVRRSVELDVDKLKAGTAVSE</sequence>
<evidence type="ECO:0000256" key="2">
    <source>
        <dbReference type="SAM" id="Phobius"/>
    </source>
</evidence>
<feature type="compositionally biased region" description="Low complexity" evidence="1">
    <location>
        <begin position="143"/>
        <end position="152"/>
    </location>
</feature>
<dbReference type="Proteomes" id="UP000095347">
    <property type="component" value="Unassembled WGS sequence"/>
</dbReference>
<evidence type="ECO:0000313" key="4">
    <source>
        <dbReference type="EMBL" id="OEJ66734.1"/>
    </source>
</evidence>
<dbReference type="InterPro" id="IPR001387">
    <property type="entry name" value="Cro/C1-type_HTH"/>
</dbReference>
<evidence type="ECO:0000256" key="1">
    <source>
        <dbReference type="SAM" id="MobiDB-lite"/>
    </source>
</evidence>
<dbReference type="AlphaFoldDB" id="A0A1E5Q7S0"/>
<keyword evidence="2" id="KW-0472">Membrane</keyword>
<keyword evidence="2" id="KW-0812">Transmembrane</keyword>
<feature type="region of interest" description="Disordered" evidence="1">
    <location>
        <begin position="230"/>
        <end position="264"/>
    </location>
</feature>
<dbReference type="Pfam" id="PF13413">
    <property type="entry name" value="HTH_25"/>
    <property type="match status" value="1"/>
</dbReference>
<dbReference type="EMBL" id="MCGG01000029">
    <property type="protein sequence ID" value="OEJ66734.1"/>
    <property type="molecule type" value="Genomic_DNA"/>
</dbReference>
<evidence type="ECO:0000259" key="3">
    <source>
        <dbReference type="SMART" id="SM00530"/>
    </source>
</evidence>
<reference evidence="5" key="1">
    <citation type="submission" date="2016-07" db="EMBL/GenBank/DDBJ databases">
        <authorList>
            <person name="Florea S."/>
            <person name="Webb J.S."/>
            <person name="Jaromczyk J."/>
            <person name="Schardl C.L."/>
        </authorList>
    </citation>
    <scope>NUCLEOTIDE SEQUENCE [LARGE SCALE GENOMIC DNA]</scope>
    <source>
        <strain evidence="5">MV-1</strain>
    </source>
</reference>
<dbReference type="PANTHER" id="PTHR34475:SF1">
    <property type="entry name" value="CYTOSKELETON PROTEIN RODZ"/>
    <property type="match status" value="1"/>
</dbReference>
<evidence type="ECO:0000313" key="5">
    <source>
        <dbReference type="Proteomes" id="UP000095347"/>
    </source>
</evidence>
<dbReference type="Gene3D" id="1.10.260.40">
    <property type="entry name" value="lambda repressor-like DNA-binding domains"/>
    <property type="match status" value="1"/>
</dbReference>
<proteinExistence type="predicted"/>
<keyword evidence="5" id="KW-1185">Reference proteome</keyword>
<dbReference type="InterPro" id="IPR010982">
    <property type="entry name" value="Lambda_DNA-bd_dom_sf"/>
</dbReference>
<comment type="caution">
    <text evidence="4">The sequence shown here is derived from an EMBL/GenBank/DDBJ whole genome shotgun (WGS) entry which is preliminary data.</text>
</comment>
<dbReference type="STRING" id="28181.BEN30_11700"/>
<feature type="region of interest" description="Disordered" evidence="1">
    <location>
        <begin position="143"/>
        <end position="202"/>
    </location>
</feature>
<dbReference type="SMART" id="SM00530">
    <property type="entry name" value="HTH_XRE"/>
    <property type="match status" value="1"/>
</dbReference>
<dbReference type="GO" id="GO:0003677">
    <property type="term" value="F:DNA binding"/>
    <property type="evidence" value="ECO:0007669"/>
    <property type="project" value="InterPro"/>
</dbReference>
<organism evidence="4 5">
    <name type="scientific">Magnetovibrio blakemorei</name>
    <dbReference type="NCBI Taxonomy" id="28181"/>
    <lineage>
        <taxon>Bacteria</taxon>
        <taxon>Pseudomonadati</taxon>
        <taxon>Pseudomonadota</taxon>
        <taxon>Alphaproteobacteria</taxon>
        <taxon>Rhodospirillales</taxon>
        <taxon>Magnetovibrionaceae</taxon>
        <taxon>Magnetovibrio</taxon>
    </lineage>
</organism>
<protein>
    <recommendedName>
        <fullName evidence="3">HTH cro/C1-type domain-containing protein</fullName>
    </recommendedName>
</protein>
<dbReference type="Pfam" id="PF13464">
    <property type="entry name" value="RodZ_C"/>
    <property type="match status" value="1"/>
</dbReference>
<accession>A0A1E5Q7S0</accession>
<feature type="domain" description="HTH cro/C1-type" evidence="3">
    <location>
        <begin position="4"/>
        <end position="65"/>
    </location>
</feature>
<gene>
    <name evidence="4" type="ORF">BEN30_11700</name>
</gene>
<feature type="transmembrane region" description="Helical" evidence="2">
    <location>
        <begin position="96"/>
        <end position="115"/>
    </location>
</feature>
<keyword evidence="2" id="KW-1133">Transmembrane helix</keyword>
<dbReference type="CDD" id="cd00093">
    <property type="entry name" value="HTH_XRE"/>
    <property type="match status" value="1"/>
</dbReference>
<dbReference type="PANTHER" id="PTHR34475">
    <property type="match status" value="1"/>
</dbReference>